<evidence type="ECO:0000256" key="1">
    <source>
        <dbReference type="SAM" id="MobiDB-lite"/>
    </source>
</evidence>
<keyword evidence="3" id="KW-1185">Reference proteome</keyword>
<reference evidence="2 3" key="1">
    <citation type="journal article" date="2021" name="Hortic Res">
        <title>The domestication of Cucurbita argyrosperma as revealed by the genome of its wild relative.</title>
        <authorList>
            <person name="Barrera-Redondo J."/>
            <person name="Sanchez-de la Vega G."/>
            <person name="Aguirre-Liguori J.A."/>
            <person name="Castellanos-Morales G."/>
            <person name="Gutierrez-Guerrero Y.T."/>
            <person name="Aguirre-Dugua X."/>
            <person name="Aguirre-Planter E."/>
            <person name="Tenaillon M.I."/>
            <person name="Lira-Saade R."/>
            <person name="Eguiarte L.E."/>
        </authorList>
    </citation>
    <scope>NUCLEOTIDE SEQUENCE [LARGE SCALE GENOMIC DNA]</scope>
    <source>
        <strain evidence="2">JBR-2021</strain>
    </source>
</reference>
<dbReference type="EMBL" id="JAGKQH010000016">
    <property type="protein sequence ID" value="KAG6577477.1"/>
    <property type="molecule type" value="Genomic_DNA"/>
</dbReference>
<evidence type="ECO:0000313" key="2">
    <source>
        <dbReference type="EMBL" id="KAG6577477.1"/>
    </source>
</evidence>
<feature type="compositionally biased region" description="Basic and acidic residues" evidence="1">
    <location>
        <begin position="45"/>
        <end position="63"/>
    </location>
</feature>
<dbReference type="Proteomes" id="UP000685013">
    <property type="component" value="Chromosome 16"/>
</dbReference>
<evidence type="ECO:0000313" key="3">
    <source>
        <dbReference type="Proteomes" id="UP000685013"/>
    </source>
</evidence>
<dbReference type="AlphaFoldDB" id="A0AAV6M8Z7"/>
<protein>
    <submittedName>
        <fullName evidence="2">Uncharacterized protein</fullName>
    </submittedName>
</protein>
<feature type="non-terminal residue" evidence="2">
    <location>
        <position position="1"/>
    </location>
</feature>
<proteinExistence type="predicted"/>
<gene>
    <name evidence="2" type="ORF">SDJN03_25051</name>
</gene>
<name>A0AAV6M8Z7_9ROSI</name>
<feature type="region of interest" description="Disordered" evidence="1">
    <location>
        <begin position="45"/>
        <end position="81"/>
    </location>
</feature>
<sequence>MDVAKEIEASSDDVGLSESRDVSIILGNYTKDERDVVADEGDKLENNLVGEREQGKGMDDKNSLESSVQLDDECKESKGIDHEVKTSDFDISDKEVEKEMSDRETTKTTKALDKVKFELFCKGSRSY</sequence>
<accession>A0AAV6M8Z7</accession>
<organism evidence="2 3">
    <name type="scientific">Cucurbita argyrosperma subsp. sororia</name>
    <dbReference type="NCBI Taxonomy" id="37648"/>
    <lineage>
        <taxon>Eukaryota</taxon>
        <taxon>Viridiplantae</taxon>
        <taxon>Streptophyta</taxon>
        <taxon>Embryophyta</taxon>
        <taxon>Tracheophyta</taxon>
        <taxon>Spermatophyta</taxon>
        <taxon>Magnoliopsida</taxon>
        <taxon>eudicotyledons</taxon>
        <taxon>Gunneridae</taxon>
        <taxon>Pentapetalae</taxon>
        <taxon>rosids</taxon>
        <taxon>fabids</taxon>
        <taxon>Cucurbitales</taxon>
        <taxon>Cucurbitaceae</taxon>
        <taxon>Cucurbiteae</taxon>
        <taxon>Cucurbita</taxon>
    </lineage>
</organism>
<comment type="caution">
    <text evidence="2">The sequence shown here is derived from an EMBL/GenBank/DDBJ whole genome shotgun (WGS) entry which is preliminary data.</text>
</comment>